<dbReference type="RefSeq" id="WP_272742635.1">
    <property type="nucleotide sequence ID" value="NZ_JAQQKW010000014.1"/>
</dbReference>
<dbReference type="EMBL" id="JAQQKW010000014">
    <property type="protein sequence ID" value="MDC7695992.1"/>
    <property type="molecule type" value="Genomic_DNA"/>
</dbReference>
<evidence type="ECO:0000313" key="1">
    <source>
        <dbReference type="EMBL" id="MDC7695992.1"/>
    </source>
</evidence>
<accession>A0ABT5III7</accession>
<sequence length="271" mass="29827">MLMAGGLSPVVGFAQTPTPPATVAAPAASEVAHYTYRVVKVYPHDPQAFTQGLFIQNGRLFESTGMAGASSLREVDLTTGEVKRKREIARPYFAEGVAPWGNAIIGLTWTQGKAFVWDRDSFAPKGEFAYTGEGWGLTGDGTHLILSDGSDRLRFLDPQTFKVVSEVPVTLRGEPIEMLNELEYVEGQVYANVWQTDYIVRIDPKDGKINGIVDLKGLMAYGPAITQRIDVLNGIAFNPETKHLLVTGKYWPALFEIELIDKATGKPYVFR</sequence>
<protein>
    <submittedName>
        <fullName evidence="1">Glutaminyl-peptide cyclotransferase</fullName>
    </submittedName>
</protein>
<proteinExistence type="predicted"/>
<dbReference type="InterPro" id="IPR011044">
    <property type="entry name" value="Quino_amine_DH_bsu"/>
</dbReference>
<dbReference type="InterPro" id="IPR015943">
    <property type="entry name" value="WD40/YVTN_repeat-like_dom_sf"/>
</dbReference>
<keyword evidence="2" id="KW-1185">Reference proteome</keyword>
<dbReference type="SUPFAM" id="SSF50969">
    <property type="entry name" value="YVTN repeat-like/Quinoprotein amine dehydrogenase"/>
    <property type="match status" value="1"/>
</dbReference>
<dbReference type="Gene3D" id="2.130.10.10">
    <property type="entry name" value="YVTN repeat-like/Quinoprotein amine dehydrogenase"/>
    <property type="match status" value="1"/>
</dbReference>
<dbReference type="Pfam" id="PF05096">
    <property type="entry name" value="Glu_cyclase_2"/>
    <property type="match status" value="1"/>
</dbReference>
<gene>
    <name evidence="1" type="ORF">PQU94_17080</name>
</gene>
<organism evidence="1 2">
    <name type="scientific">Asticcacaulis currens</name>
    <dbReference type="NCBI Taxonomy" id="2984210"/>
    <lineage>
        <taxon>Bacteria</taxon>
        <taxon>Pseudomonadati</taxon>
        <taxon>Pseudomonadota</taxon>
        <taxon>Alphaproteobacteria</taxon>
        <taxon>Caulobacterales</taxon>
        <taxon>Caulobacteraceae</taxon>
        <taxon>Asticcacaulis</taxon>
    </lineage>
</organism>
<comment type="caution">
    <text evidence="1">The sequence shown here is derived from an EMBL/GenBank/DDBJ whole genome shotgun (WGS) entry which is preliminary data.</text>
</comment>
<dbReference type="Proteomes" id="UP001216595">
    <property type="component" value="Unassembled WGS sequence"/>
</dbReference>
<dbReference type="PANTHER" id="PTHR31270">
    <property type="entry name" value="GLUTAMINYL-PEPTIDE CYCLOTRANSFERASE"/>
    <property type="match status" value="1"/>
</dbReference>
<name>A0ABT5III7_9CAUL</name>
<evidence type="ECO:0000313" key="2">
    <source>
        <dbReference type="Proteomes" id="UP001216595"/>
    </source>
</evidence>
<dbReference type="PANTHER" id="PTHR31270:SF1">
    <property type="entry name" value="GLUTAMINYL-PEPTIDE CYCLOTRANSFERASE"/>
    <property type="match status" value="1"/>
</dbReference>
<reference evidence="1 2" key="1">
    <citation type="submission" date="2023-01" db="EMBL/GenBank/DDBJ databases">
        <title>Novel species of the genus Asticcacaulis isolated from rivers.</title>
        <authorList>
            <person name="Lu H."/>
        </authorList>
    </citation>
    <scope>NUCLEOTIDE SEQUENCE [LARGE SCALE GENOMIC DNA]</scope>
    <source>
        <strain evidence="1 2">DXS10W</strain>
    </source>
</reference>
<dbReference type="InterPro" id="IPR007788">
    <property type="entry name" value="QCT"/>
</dbReference>